<sequence>MEALPDRAGTLQDLAPILAADPDIAPKLDYRYPEFVDVGLRQGALKLYRYDEQVMMALGQGRKRGK</sequence>
<reference evidence="2" key="1">
    <citation type="journal article" date="2016" name="Nat. Commun.">
        <title>The Gonium pectorale genome demonstrates co-option of cell cycle regulation during the evolution of multicellularity.</title>
        <authorList>
            <person name="Hanschen E.R."/>
            <person name="Marriage T.N."/>
            <person name="Ferris P.J."/>
            <person name="Hamaji T."/>
            <person name="Toyoda A."/>
            <person name="Fujiyama A."/>
            <person name="Neme R."/>
            <person name="Noguchi H."/>
            <person name="Minakuchi Y."/>
            <person name="Suzuki M."/>
            <person name="Kawai-Toyooka H."/>
            <person name="Smith D.R."/>
            <person name="Sparks H."/>
            <person name="Anderson J."/>
            <person name="Bakaric R."/>
            <person name="Luria V."/>
            <person name="Karger A."/>
            <person name="Kirschner M.W."/>
            <person name="Durand P.M."/>
            <person name="Michod R.E."/>
            <person name="Nozaki H."/>
            <person name="Olson B.J."/>
        </authorList>
    </citation>
    <scope>NUCLEOTIDE SEQUENCE [LARGE SCALE GENOMIC DNA]</scope>
    <source>
        <strain evidence="2">NIES-2863</strain>
    </source>
</reference>
<evidence type="ECO:0000313" key="1">
    <source>
        <dbReference type="EMBL" id="KXZ49539.1"/>
    </source>
</evidence>
<dbReference type="AlphaFoldDB" id="A0A150GIC0"/>
<accession>A0A150GIC0</accession>
<proteinExistence type="predicted"/>
<name>A0A150GIC0_GONPE</name>
<organism evidence="1 2">
    <name type="scientific">Gonium pectorale</name>
    <name type="common">Green alga</name>
    <dbReference type="NCBI Taxonomy" id="33097"/>
    <lineage>
        <taxon>Eukaryota</taxon>
        <taxon>Viridiplantae</taxon>
        <taxon>Chlorophyta</taxon>
        <taxon>core chlorophytes</taxon>
        <taxon>Chlorophyceae</taxon>
        <taxon>CS clade</taxon>
        <taxon>Chlamydomonadales</taxon>
        <taxon>Volvocaceae</taxon>
        <taxon>Gonium</taxon>
    </lineage>
</organism>
<dbReference type="EMBL" id="LSYV01000021">
    <property type="protein sequence ID" value="KXZ49539.1"/>
    <property type="molecule type" value="Genomic_DNA"/>
</dbReference>
<protein>
    <submittedName>
        <fullName evidence="1">Uncharacterized protein</fullName>
    </submittedName>
</protein>
<keyword evidence="2" id="KW-1185">Reference proteome</keyword>
<dbReference type="Proteomes" id="UP000075714">
    <property type="component" value="Unassembled WGS sequence"/>
</dbReference>
<comment type="caution">
    <text evidence="1">The sequence shown here is derived from an EMBL/GenBank/DDBJ whole genome shotgun (WGS) entry which is preliminary data.</text>
</comment>
<evidence type="ECO:0000313" key="2">
    <source>
        <dbReference type="Proteomes" id="UP000075714"/>
    </source>
</evidence>
<gene>
    <name evidence="1" type="ORF">GPECTOR_20g393</name>
</gene>